<dbReference type="FunFam" id="2.40.30.10:FF:000008">
    <property type="entry name" value="Translation initiation factor IF-2"/>
    <property type="match status" value="1"/>
</dbReference>
<dbReference type="Pfam" id="PF00009">
    <property type="entry name" value="GTP_EFTU"/>
    <property type="match status" value="1"/>
</dbReference>
<dbReference type="Gene3D" id="2.40.30.10">
    <property type="entry name" value="Translation factors"/>
    <property type="match status" value="2"/>
</dbReference>
<feature type="compositionally biased region" description="Polar residues" evidence="10">
    <location>
        <begin position="148"/>
        <end position="165"/>
    </location>
</feature>
<evidence type="ECO:0000313" key="12">
    <source>
        <dbReference type="EMBL" id="PSR31697.1"/>
    </source>
</evidence>
<dbReference type="Gene3D" id="1.10.10.2480">
    <property type="match status" value="1"/>
</dbReference>
<dbReference type="InterPro" id="IPR023115">
    <property type="entry name" value="TIF_IF2_dom3"/>
</dbReference>
<dbReference type="InterPro" id="IPR000795">
    <property type="entry name" value="T_Tr_GTP-bd_dom"/>
</dbReference>
<keyword evidence="4 8" id="KW-0547">Nucleotide-binding</keyword>
<dbReference type="SUPFAM" id="SSF52156">
    <property type="entry name" value="Initiation factor IF2/eIF5b, domain 3"/>
    <property type="match status" value="1"/>
</dbReference>
<comment type="similarity">
    <text evidence="1 8 9">Belongs to the TRAFAC class translation factor GTPase superfamily. Classic translation factor GTPase family. IF-2 subfamily.</text>
</comment>
<feature type="compositionally biased region" description="Basic and acidic residues" evidence="10">
    <location>
        <begin position="81"/>
        <end position="94"/>
    </location>
</feature>
<feature type="binding site" evidence="8">
    <location>
        <begin position="392"/>
        <end position="399"/>
    </location>
    <ligand>
        <name>GTP</name>
        <dbReference type="ChEBI" id="CHEBI:37565"/>
    </ligand>
</feature>
<dbReference type="InterPro" id="IPR053905">
    <property type="entry name" value="EF-G-like_DII"/>
</dbReference>
<dbReference type="CDD" id="cd03702">
    <property type="entry name" value="IF2_mtIF2_II"/>
    <property type="match status" value="1"/>
</dbReference>
<sequence length="882" mass="95722">MTEKEKVRVYELAKEVKLDSRRLIDLLHRLHVENIKNHMSTVEPEAVQTVKDIMEGKLPPEPASTTTAAKRTETSPVPETPVRRVAESPSDKPRGASSTPQPSANRPRPGSAPGGNRPVRQGSNSPGRNYNERRGQQPGPNREHTRYDSSQNARRSSTAVNQRPQNGGRPSGYSGSGSRPAPGSERRSSGSPPASSGRPQSGGYQRSNTSGHPGAQRGNAPYRSGPKPLSVPPAPTQTTRPGKEQNRRGSYNNKDRRNVHDQGARRRGGWDEDRYGSKKRKSQKSANMQQHDVSMPPVQRHIVLSGSIVVKDLADQLGVKANELIKRLIALGIMAGVNQELDRDTATIVATELGATVEERATQEEQEELILQGEEDSPESRTERPPVVTVMGHVDHGKTSLLDRIRATRVTQSEAGGITQHIGASVIEWHDRKVVFLDTPGHEAFTSMRARGAQVTDVAVLVVAANDGVMPQTIEAINHAKAANVPIVVAINKIDLPDANPEKVRTELSNFGLIAEEWGGDTIMVPVSARTGEGIDQLLEALILQADVLELKANANRAAQGTVIEAKLDKGRGPVATVLVSRGLLKVGDVFVAGSVYGRVRALINDRGQRVKNAGPSLPVEVLGFNQLPEAGDDFVILADEKQAKAIADSRQDRLRRQSEGGAHGVSLDDFLQRLKDEAVKELNLVIKADVHGSAEALGQSVVKLSNDEVRVRVLHSGVGTVTETDVMLAQASHAIIVGFGVGVENKARQIAEKEHVDIRSYRVIYDAIDDINKALKGMLEPKYEEVILGRAEVREVFRVPKVGAVAGCYVTDGKILRTGKTRVIRDGVVVHEGNIGSLKRFKDDVREVATGFECGIGLEKYNDIKVGDIFEVFTEEEVKAS</sequence>
<feature type="binding site" evidence="8">
    <location>
        <begin position="492"/>
        <end position="495"/>
    </location>
    <ligand>
        <name>GTP</name>
        <dbReference type="ChEBI" id="CHEBI:37565"/>
    </ligand>
</feature>
<keyword evidence="5 8" id="KW-0648">Protein biosynthesis</keyword>
<dbReference type="GO" id="GO:0005525">
    <property type="term" value="F:GTP binding"/>
    <property type="evidence" value="ECO:0007669"/>
    <property type="project" value="UniProtKB-KW"/>
</dbReference>
<evidence type="ECO:0000256" key="1">
    <source>
        <dbReference type="ARBA" id="ARBA00007733"/>
    </source>
</evidence>
<reference evidence="12 13" key="1">
    <citation type="journal article" date="2014" name="BMC Genomics">
        <title>Comparison of environmental and isolate Sulfobacillus genomes reveals diverse carbon, sulfur, nitrogen, and hydrogen metabolisms.</title>
        <authorList>
            <person name="Justice N.B."/>
            <person name="Norman A."/>
            <person name="Brown C.T."/>
            <person name="Singh A."/>
            <person name="Thomas B.C."/>
            <person name="Banfield J.F."/>
        </authorList>
    </citation>
    <scope>NUCLEOTIDE SEQUENCE [LARGE SCALE GENOMIC DNA]</scope>
    <source>
        <strain evidence="12">AMDSBA1</strain>
    </source>
</reference>
<feature type="region of interest" description="G-domain" evidence="8">
    <location>
        <begin position="386"/>
        <end position="534"/>
    </location>
</feature>
<evidence type="ECO:0000256" key="6">
    <source>
        <dbReference type="ARBA" id="ARBA00023134"/>
    </source>
</evidence>
<dbReference type="NCBIfam" id="TIGR00487">
    <property type="entry name" value="IF-2"/>
    <property type="match status" value="1"/>
</dbReference>
<protein>
    <recommendedName>
        <fullName evidence="2 8">Translation initiation factor IF-2</fullName>
    </recommendedName>
</protein>
<evidence type="ECO:0000313" key="13">
    <source>
        <dbReference type="Proteomes" id="UP000242699"/>
    </source>
</evidence>
<organism evidence="12 13">
    <name type="scientific">Sulfobacillus benefaciens</name>
    <dbReference type="NCBI Taxonomy" id="453960"/>
    <lineage>
        <taxon>Bacteria</taxon>
        <taxon>Bacillati</taxon>
        <taxon>Bacillota</taxon>
        <taxon>Clostridia</taxon>
        <taxon>Eubacteriales</taxon>
        <taxon>Clostridiales Family XVII. Incertae Sedis</taxon>
        <taxon>Sulfobacillus</taxon>
    </lineage>
</organism>
<dbReference type="InterPro" id="IPR009000">
    <property type="entry name" value="Transl_B-barrel_sf"/>
</dbReference>
<feature type="domain" description="Tr-type G" evidence="11">
    <location>
        <begin position="383"/>
        <end position="552"/>
    </location>
</feature>
<proteinExistence type="inferred from homology"/>
<dbReference type="InterPro" id="IPR044145">
    <property type="entry name" value="IF2_II"/>
</dbReference>
<dbReference type="SUPFAM" id="SSF50447">
    <property type="entry name" value="Translation proteins"/>
    <property type="match status" value="2"/>
</dbReference>
<feature type="region of interest" description="Disordered" evidence="10">
    <location>
        <begin position="53"/>
        <end position="295"/>
    </location>
</feature>
<feature type="binding site" evidence="8">
    <location>
        <begin position="438"/>
        <end position="442"/>
    </location>
    <ligand>
        <name>GTP</name>
        <dbReference type="ChEBI" id="CHEBI:37565"/>
    </ligand>
</feature>
<evidence type="ECO:0000256" key="8">
    <source>
        <dbReference type="HAMAP-Rule" id="MF_00100"/>
    </source>
</evidence>
<dbReference type="NCBIfam" id="TIGR00231">
    <property type="entry name" value="small_GTP"/>
    <property type="match status" value="1"/>
</dbReference>
<dbReference type="HAMAP" id="MF_00100_B">
    <property type="entry name" value="IF_2_B"/>
    <property type="match status" value="1"/>
</dbReference>
<dbReference type="Gene3D" id="3.40.50.10050">
    <property type="entry name" value="Translation initiation factor IF- 2, domain 3"/>
    <property type="match status" value="1"/>
</dbReference>
<accession>A0A2T2XB68</accession>
<feature type="compositionally biased region" description="Basic and acidic residues" evidence="10">
    <location>
        <begin position="241"/>
        <end position="276"/>
    </location>
</feature>
<dbReference type="PROSITE" id="PS01176">
    <property type="entry name" value="IF2"/>
    <property type="match status" value="1"/>
</dbReference>
<dbReference type="GO" id="GO:0003743">
    <property type="term" value="F:translation initiation factor activity"/>
    <property type="evidence" value="ECO:0007669"/>
    <property type="project" value="UniProtKB-UniRule"/>
</dbReference>
<dbReference type="Gene3D" id="3.40.50.300">
    <property type="entry name" value="P-loop containing nucleotide triphosphate hydrolases"/>
    <property type="match status" value="1"/>
</dbReference>
<comment type="function">
    <text evidence="7 8 9">One of the essential components for the initiation of protein synthesis. Protects formylmethionyl-tRNA from spontaneous hydrolysis and promotes its binding to the 30S ribosomal subunits. Also involved in the hydrolysis of GTP during the formation of the 70S ribosomal complex.</text>
</comment>
<name>A0A2T2XB68_9FIRM</name>
<dbReference type="FunFam" id="3.40.50.300:FF:000019">
    <property type="entry name" value="Translation initiation factor IF-2"/>
    <property type="match status" value="1"/>
</dbReference>
<dbReference type="PROSITE" id="PS51722">
    <property type="entry name" value="G_TR_2"/>
    <property type="match status" value="1"/>
</dbReference>
<evidence type="ECO:0000256" key="9">
    <source>
        <dbReference type="RuleBase" id="RU000644"/>
    </source>
</evidence>
<evidence type="ECO:0000256" key="5">
    <source>
        <dbReference type="ARBA" id="ARBA00022917"/>
    </source>
</evidence>
<dbReference type="InterPro" id="IPR000178">
    <property type="entry name" value="TF_IF2_bacterial-like"/>
</dbReference>
<dbReference type="Pfam" id="PF04760">
    <property type="entry name" value="IF2_N"/>
    <property type="match status" value="2"/>
</dbReference>
<dbReference type="SUPFAM" id="SSF52540">
    <property type="entry name" value="P-loop containing nucleoside triphosphate hydrolases"/>
    <property type="match status" value="1"/>
</dbReference>
<feature type="compositionally biased region" description="Basic and acidic residues" evidence="10">
    <location>
        <begin position="130"/>
        <end position="147"/>
    </location>
</feature>
<dbReference type="GO" id="GO:0003924">
    <property type="term" value="F:GTPase activity"/>
    <property type="evidence" value="ECO:0007669"/>
    <property type="project" value="UniProtKB-UniRule"/>
</dbReference>
<dbReference type="Proteomes" id="UP000242699">
    <property type="component" value="Unassembled WGS sequence"/>
</dbReference>
<evidence type="ECO:0000256" key="10">
    <source>
        <dbReference type="SAM" id="MobiDB-lite"/>
    </source>
</evidence>
<evidence type="ECO:0000256" key="2">
    <source>
        <dbReference type="ARBA" id="ARBA00020675"/>
    </source>
</evidence>
<evidence type="ECO:0000256" key="4">
    <source>
        <dbReference type="ARBA" id="ARBA00022741"/>
    </source>
</evidence>
<dbReference type="PANTHER" id="PTHR43381">
    <property type="entry name" value="TRANSLATION INITIATION FACTOR IF-2-RELATED"/>
    <property type="match status" value="1"/>
</dbReference>
<dbReference type="Pfam" id="PF22042">
    <property type="entry name" value="EF-G_D2"/>
    <property type="match status" value="1"/>
</dbReference>
<keyword evidence="3 8" id="KW-0396">Initiation factor</keyword>
<dbReference type="GO" id="GO:0005829">
    <property type="term" value="C:cytosol"/>
    <property type="evidence" value="ECO:0007669"/>
    <property type="project" value="TreeGrafter"/>
</dbReference>
<dbReference type="InterPro" id="IPR005225">
    <property type="entry name" value="Small_GTP-bd"/>
</dbReference>
<dbReference type="EMBL" id="PXYT01000001">
    <property type="protein sequence ID" value="PSR31697.1"/>
    <property type="molecule type" value="Genomic_DNA"/>
</dbReference>
<gene>
    <name evidence="8" type="primary">infB</name>
    <name evidence="12" type="ORF">C7B43_00275</name>
</gene>
<dbReference type="CDD" id="cd01887">
    <property type="entry name" value="IF2_eIF5B"/>
    <property type="match status" value="1"/>
</dbReference>
<dbReference type="FunFam" id="3.40.50.10050:FF:000001">
    <property type="entry name" value="Translation initiation factor IF-2"/>
    <property type="match status" value="1"/>
</dbReference>
<comment type="subcellular location">
    <subcellularLocation>
        <location evidence="8">Cytoplasm</location>
    </subcellularLocation>
</comment>
<keyword evidence="6 8" id="KW-0342">GTP-binding</keyword>
<dbReference type="AlphaFoldDB" id="A0A2T2XB68"/>
<evidence type="ECO:0000259" key="11">
    <source>
        <dbReference type="PROSITE" id="PS51722"/>
    </source>
</evidence>
<dbReference type="FunFam" id="2.40.30.10:FF:000054">
    <property type="entry name" value="Translation initiation factor IF-2"/>
    <property type="match status" value="1"/>
</dbReference>
<feature type="compositionally biased region" description="Low complexity" evidence="10">
    <location>
        <begin position="167"/>
        <end position="203"/>
    </location>
</feature>
<comment type="caution">
    <text evidence="12">The sequence shown here is derived from an EMBL/GenBank/DDBJ whole genome shotgun (WGS) entry which is preliminary data.</text>
</comment>
<dbReference type="CDD" id="cd03692">
    <property type="entry name" value="mtIF2_IVc"/>
    <property type="match status" value="1"/>
</dbReference>
<evidence type="ECO:0000256" key="3">
    <source>
        <dbReference type="ARBA" id="ARBA00022540"/>
    </source>
</evidence>
<dbReference type="InterPro" id="IPR027417">
    <property type="entry name" value="P-loop_NTPase"/>
</dbReference>
<evidence type="ECO:0000256" key="7">
    <source>
        <dbReference type="ARBA" id="ARBA00025162"/>
    </source>
</evidence>
<dbReference type="InterPro" id="IPR006847">
    <property type="entry name" value="IF2_N"/>
</dbReference>
<dbReference type="InterPro" id="IPR036925">
    <property type="entry name" value="TIF_IF2_dom3_sf"/>
</dbReference>
<dbReference type="Pfam" id="PF11987">
    <property type="entry name" value="IF-2"/>
    <property type="match status" value="1"/>
</dbReference>
<feature type="compositionally biased region" description="Polar residues" evidence="10">
    <location>
        <begin position="63"/>
        <end position="77"/>
    </location>
</feature>
<keyword evidence="8" id="KW-0963">Cytoplasm</keyword>
<dbReference type="PANTHER" id="PTHR43381:SF5">
    <property type="entry name" value="TR-TYPE G DOMAIN-CONTAINING PROTEIN"/>
    <property type="match status" value="1"/>
</dbReference>
<dbReference type="InterPro" id="IPR015760">
    <property type="entry name" value="TIF_IF2"/>
</dbReference>